<dbReference type="InterPro" id="IPR044998">
    <property type="entry name" value="Timeless"/>
</dbReference>
<dbReference type="GO" id="GO:0000076">
    <property type="term" value="P:DNA replication checkpoint signaling"/>
    <property type="evidence" value="ECO:0007669"/>
    <property type="project" value="TreeGrafter"/>
</dbReference>
<dbReference type="GO" id="GO:0003677">
    <property type="term" value="F:DNA binding"/>
    <property type="evidence" value="ECO:0007669"/>
    <property type="project" value="TreeGrafter"/>
</dbReference>
<keyword evidence="3" id="KW-0131">Cell cycle</keyword>
<sequence>MPAERALDQSHLLSLVSTIGQSSREGGYKRCEECVESLQDIQRCLQLDLTPEKRVAQCLVAWNLVSKDILPLLKNHGHDEDMVLHTLKVLVFLTLPTLSSLSEPLANQRSHQAIVADLLFDDISATQIILSIMCAPLRRFEDRASCKRMGDIKTVELVLTLIRNLILAASTHGRNSVFTQEEFLLKWFFDCSIDEIFVRISYDVESSCFREASFLILETLNCLCASKSGETILSHFHSSNGPDGEHHQACNFQTHGTSQTWVPVKSGNTARFSDADILYGVRRFIENSWRKPWL</sequence>
<dbReference type="Pfam" id="PF04821">
    <property type="entry name" value="TIMELESS"/>
    <property type="match status" value="1"/>
</dbReference>
<dbReference type="Proteomes" id="UP000195557">
    <property type="component" value="Unassembled WGS sequence"/>
</dbReference>
<evidence type="ECO:0000256" key="2">
    <source>
        <dbReference type="ARBA" id="ARBA00023242"/>
    </source>
</evidence>
<proteinExistence type="predicted"/>
<evidence type="ECO:0000256" key="1">
    <source>
        <dbReference type="ARBA" id="ARBA00004123"/>
    </source>
</evidence>
<dbReference type="GO" id="GO:0043111">
    <property type="term" value="P:replication fork arrest"/>
    <property type="evidence" value="ECO:0007669"/>
    <property type="project" value="TreeGrafter"/>
</dbReference>
<dbReference type="PANTHER" id="PTHR22940:SF4">
    <property type="entry name" value="PROTEIN TIMELESS HOMOLOG"/>
    <property type="match status" value="1"/>
</dbReference>
<feature type="domain" description="Timeless N-terminal" evidence="4">
    <location>
        <begin position="28"/>
        <end position="238"/>
    </location>
</feature>
<comment type="subcellular location">
    <subcellularLocation>
        <location evidence="1">Nucleus</location>
    </subcellularLocation>
</comment>
<evidence type="ECO:0000256" key="3">
    <source>
        <dbReference type="ARBA" id="ARBA00023306"/>
    </source>
</evidence>
<evidence type="ECO:0000259" key="4">
    <source>
        <dbReference type="Pfam" id="PF04821"/>
    </source>
</evidence>
<dbReference type="AlphaFoldDB" id="A0A1Y5HXE1"/>
<dbReference type="PANTHER" id="PTHR22940">
    <property type="entry name" value="TIMEOUT/TIMELESS-2"/>
    <property type="match status" value="1"/>
</dbReference>
<keyword evidence="2" id="KW-0539">Nucleus</keyword>
<organism evidence="5">
    <name type="scientific">Ostreococcus tauri</name>
    <name type="common">Marine green alga</name>
    <dbReference type="NCBI Taxonomy" id="70448"/>
    <lineage>
        <taxon>Eukaryota</taxon>
        <taxon>Viridiplantae</taxon>
        <taxon>Chlorophyta</taxon>
        <taxon>Mamiellophyceae</taxon>
        <taxon>Mamiellales</taxon>
        <taxon>Bathycoccaceae</taxon>
        <taxon>Ostreococcus</taxon>
    </lineage>
</organism>
<evidence type="ECO:0000313" key="5">
    <source>
        <dbReference type="EMBL" id="OUS41941.1"/>
    </source>
</evidence>
<name>A0A1Y5HXE1_OSTTA</name>
<reference evidence="5" key="1">
    <citation type="submission" date="2017-04" db="EMBL/GenBank/DDBJ databases">
        <title>Population genomics of picophytoplankton unveils novel chromosome hypervariability.</title>
        <authorList>
            <consortium name="DOE Joint Genome Institute"/>
            <person name="Blanc-Mathieu R."/>
            <person name="Krasovec M."/>
            <person name="Hebrard M."/>
            <person name="Yau S."/>
            <person name="Desgranges E."/>
            <person name="Martin J."/>
            <person name="Schackwitz W."/>
            <person name="Kuo A."/>
            <person name="Salin G."/>
            <person name="Donnadieu C."/>
            <person name="Desdevises Y."/>
            <person name="Sanchez-Ferandin S."/>
            <person name="Moreau H."/>
            <person name="Rivals E."/>
            <person name="Grigoriev I.V."/>
            <person name="Grimsley N."/>
            <person name="Eyre-Walker A."/>
            <person name="Piganeau G."/>
        </authorList>
    </citation>
    <scope>NUCLEOTIDE SEQUENCE [LARGE SCALE GENOMIC DNA]</scope>
    <source>
        <strain evidence="5">RCC 1115</strain>
    </source>
</reference>
<gene>
    <name evidence="5" type="ORF">BE221DRAFT_196344</name>
</gene>
<dbReference type="GO" id="GO:0031298">
    <property type="term" value="C:replication fork protection complex"/>
    <property type="evidence" value="ECO:0007669"/>
    <property type="project" value="TreeGrafter"/>
</dbReference>
<dbReference type="GO" id="GO:0006281">
    <property type="term" value="P:DNA repair"/>
    <property type="evidence" value="ECO:0007669"/>
    <property type="project" value="TreeGrafter"/>
</dbReference>
<dbReference type="InterPro" id="IPR006906">
    <property type="entry name" value="Timeless_N"/>
</dbReference>
<accession>A0A1Y5HXE1</accession>
<protein>
    <submittedName>
        <fullName evidence="5">Timeless protein-domain-containing protein</fullName>
    </submittedName>
</protein>
<dbReference type="EMBL" id="KZ155839">
    <property type="protein sequence ID" value="OUS41941.1"/>
    <property type="molecule type" value="Genomic_DNA"/>
</dbReference>